<evidence type="ECO:0000259" key="1">
    <source>
        <dbReference type="PROSITE" id="PS51707"/>
    </source>
</evidence>
<organism evidence="3 4">
    <name type="scientific">Vibrio rumoiensis 1S-45</name>
    <dbReference type="NCBI Taxonomy" id="1188252"/>
    <lineage>
        <taxon>Bacteria</taxon>
        <taxon>Pseudomonadati</taxon>
        <taxon>Pseudomonadota</taxon>
        <taxon>Gammaproteobacteria</taxon>
        <taxon>Vibrionales</taxon>
        <taxon>Vibrionaceae</taxon>
        <taxon>Vibrio</taxon>
    </lineage>
</organism>
<keyword evidence="4" id="KW-1185">Reference proteome</keyword>
<name>A0A1E5E246_9VIBR</name>
<dbReference type="PANTHER" id="PTHR39569">
    <property type="entry name" value="INORGANIC TRIPHOSPHATASE"/>
    <property type="match status" value="1"/>
</dbReference>
<reference evidence="3 4" key="1">
    <citation type="journal article" date="2012" name="Science">
        <title>Ecological populations of bacteria act as socially cohesive units of antibiotic production and resistance.</title>
        <authorList>
            <person name="Cordero O.X."/>
            <person name="Wildschutte H."/>
            <person name="Kirkup B."/>
            <person name="Proehl S."/>
            <person name="Ngo L."/>
            <person name="Hussain F."/>
            <person name="Le Roux F."/>
            <person name="Mincer T."/>
            <person name="Polz M.F."/>
        </authorList>
    </citation>
    <scope>NUCLEOTIDE SEQUENCE [LARGE SCALE GENOMIC DNA]</scope>
    <source>
        <strain evidence="3 4">1S-45</strain>
    </source>
</reference>
<dbReference type="GO" id="GO:0050355">
    <property type="term" value="F:inorganic triphosphate phosphatase activity"/>
    <property type="evidence" value="ECO:0007669"/>
    <property type="project" value="InterPro"/>
</dbReference>
<dbReference type="SMART" id="SM01118">
    <property type="entry name" value="CYTH"/>
    <property type="match status" value="1"/>
</dbReference>
<evidence type="ECO:0000313" key="3">
    <source>
        <dbReference type="EMBL" id="OEF25478.1"/>
    </source>
</evidence>
<dbReference type="PROSITE" id="PS51708">
    <property type="entry name" value="CHAD"/>
    <property type="match status" value="1"/>
</dbReference>
<dbReference type="InterPro" id="IPR007899">
    <property type="entry name" value="CHAD_dom"/>
</dbReference>
<dbReference type="OrthoDB" id="3034217at2"/>
<dbReference type="eggNOG" id="COG3025">
    <property type="taxonomic scope" value="Bacteria"/>
</dbReference>
<dbReference type="GO" id="GO:0046872">
    <property type="term" value="F:metal ion binding"/>
    <property type="evidence" value="ECO:0007669"/>
    <property type="project" value="TreeGrafter"/>
</dbReference>
<dbReference type="InterPro" id="IPR023577">
    <property type="entry name" value="CYTH_domain"/>
</dbReference>
<dbReference type="Proteomes" id="UP000094070">
    <property type="component" value="Unassembled WGS sequence"/>
</dbReference>
<dbReference type="InterPro" id="IPR039013">
    <property type="entry name" value="YgiF"/>
</dbReference>
<feature type="domain" description="CYTH" evidence="1">
    <location>
        <begin position="2"/>
        <end position="203"/>
    </location>
</feature>
<dbReference type="InterPro" id="IPR033469">
    <property type="entry name" value="CYTH-like_dom_sf"/>
</dbReference>
<protein>
    <submittedName>
        <fullName evidence="3">Adenylate cyclase</fullName>
    </submittedName>
</protein>
<dbReference type="EMBL" id="AJYK02000062">
    <property type="protein sequence ID" value="OEF25478.1"/>
    <property type="molecule type" value="Genomic_DNA"/>
</dbReference>
<dbReference type="SMART" id="SM00880">
    <property type="entry name" value="CHAD"/>
    <property type="match status" value="1"/>
</dbReference>
<dbReference type="RefSeq" id="WP_017024934.1">
    <property type="nucleotide sequence ID" value="NZ_AJYK02000062.1"/>
</dbReference>
<dbReference type="Gene3D" id="1.40.20.10">
    <property type="entry name" value="CHAD domain"/>
    <property type="match status" value="1"/>
</dbReference>
<dbReference type="PROSITE" id="PS51707">
    <property type="entry name" value="CYTH"/>
    <property type="match status" value="1"/>
</dbReference>
<evidence type="ECO:0000313" key="4">
    <source>
        <dbReference type="Proteomes" id="UP000094070"/>
    </source>
</evidence>
<dbReference type="Pfam" id="PF01928">
    <property type="entry name" value="CYTH"/>
    <property type="match status" value="1"/>
</dbReference>
<dbReference type="InterPro" id="IPR038186">
    <property type="entry name" value="CHAD_dom_sf"/>
</dbReference>
<accession>A0A1E5E246</accession>
<dbReference type="Pfam" id="PF05235">
    <property type="entry name" value="CHAD"/>
    <property type="match status" value="1"/>
</dbReference>
<dbReference type="Gene3D" id="2.40.320.10">
    <property type="entry name" value="Hypothetical Protein Pfu-838710-001"/>
    <property type="match status" value="1"/>
</dbReference>
<sequence>METEIELKLFVSPEFSDILKQKIADYKVLQHSCKDLGNIYFDTPDQWLRQHDIGFRIRRVDDVFVQTVKTSGRVVAGLHQRPEYNAEHDSNEPNLLLHPDDIWPLGRDVQVLQQEIFPLFSTNFRREQWLLSMSDGSQIEVAFDQGVVIAAEQESPICEVELELKSGQTESLFALARTLSDQGGMRLGNLSKAARGYRLAHNHIADPVLDFSLVETDPKHSVEECFIQSLEHGLSHWHYHEQLYTEQESIEALEQINYAIGFIRQLFYVYGGIIPRRASALLRQEFKWLEEELVWLKRLHFLNDLTEDKGYTLRKLDCQKQLVTALNEQKEALPSRESMLNLFESARYTAVLLDLSRWILSKGWQPFLDDKAREKMSRDVKPFAIKQLDRSWAELIEVFPVEREFSRQDYIDQQMRLKRNLYTGLAFAYLFDLDMRTQFRLPWVDLLEGIDDLLSLMPLQLLHADLEDDQQEQLERWLRRQELSILHAMDKTRARCTELQPYWHG</sequence>
<gene>
    <name evidence="3" type="ORF">A1QC_08900</name>
</gene>
<dbReference type="STRING" id="1188252.A1QC_08900"/>
<evidence type="ECO:0000259" key="2">
    <source>
        <dbReference type="PROSITE" id="PS51708"/>
    </source>
</evidence>
<proteinExistence type="predicted"/>
<dbReference type="PANTHER" id="PTHR39569:SF1">
    <property type="entry name" value="INORGANIC TRIPHOSPHATASE"/>
    <property type="match status" value="1"/>
</dbReference>
<feature type="domain" description="CHAD" evidence="2">
    <location>
        <begin position="219"/>
        <end position="483"/>
    </location>
</feature>
<dbReference type="CDD" id="cd07756">
    <property type="entry name" value="CYTH-like_Pase_CHAD"/>
    <property type="match status" value="1"/>
</dbReference>
<dbReference type="AlphaFoldDB" id="A0A1E5E246"/>
<dbReference type="SUPFAM" id="SSF55154">
    <property type="entry name" value="CYTH-like phosphatases"/>
    <property type="match status" value="1"/>
</dbReference>
<comment type="caution">
    <text evidence="3">The sequence shown here is derived from an EMBL/GenBank/DDBJ whole genome shotgun (WGS) entry which is preliminary data.</text>
</comment>